<evidence type="ECO:0000259" key="2">
    <source>
        <dbReference type="Pfam" id="PF00248"/>
    </source>
</evidence>
<dbReference type="GO" id="GO:0005829">
    <property type="term" value="C:cytosol"/>
    <property type="evidence" value="ECO:0007669"/>
    <property type="project" value="UniProtKB-ARBA"/>
</dbReference>
<comment type="caution">
    <text evidence="3">The sequence shown here is derived from an EMBL/GenBank/DDBJ whole genome shotgun (WGS) entry which is preliminary data.</text>
</comment>
<dbReference type="InterPro" id="IPR050523">
    <property type="entry name" value="AKR_Detox_Biosynth"/>
</dbReference>
<dbReference type="PANTHER" id="PTHR43364">
    <property type="entry name" value="NADH-SPECIFIC METHYLGLYOXAL REDUCTASE-RELATED"/>
    <property type="match status" value="1"/>
</dbReference>
<dbReference type="FunFam" id="3.20.20.100:FF:000004">
    <property type="entry name" value="Oxidoreductase, aldo/keto reductase"/>
    <property type="match status" value="1"/>
</dbReference>
<dbReference type="GO" id="GO:0016491">
    <property type="term" value="F:oxidoreductase activity"/>
    <property type="evidence" value="ECO:0007669"/>
    <property type="project" value="UniProtKB-KW"/>
</dbReference>
<dbReference type="Gene3D" id="3.20.20.100">
    <property type="entry name" value="NADP-dependent oxidoreductase domain"/>
    <property type="match status" value="1"/>
</dbReference>
<evidence type="ECO:0000256" key="1">
    <source>
        <dbReference type="ARBA" id="ARBA00023002"/>
    </source>
</evidence>
<dbReference type="AlphaFoldDB" id="A0A9Q4HSD4"/>
<feature type="domain" description="NADP-dependent oxidoreductase" evidence="2">
    <location>
        <begin position="16"/>
        <end position="309"/>
    </location>
</feature>
<name>A0A9Q4HSD4_9BACI</name>
<evidence type="ECO:0000313" key="3">
    <source>
        <dbReference type="EMBL" id="MCY9230785.1"/>
    </source>
</evidence>
<evidence type="ECO:0000313" key="4">
    <source>
        <dbReference type="Proteomes" id="UP001066278"/>
    </source>
</evidence>
<organism evidence="3 4">
    <name type="scientific">Bacillus inaquosorum</name>
    <dbReference type="NCBI Taxonomy" id="483913"/>
    <lineage>
        <taxon>Bacteria</taxon>
        <taxon>Bacillati</taxon>
        <taxon>Bacillota</taxon>
        <taxon>Bacilli</taxon>
        <taxon>Bacillales</taxon>
        <taxon>Bacillaceae</taxon>
        <taxon>Bacillus</taxon>
    </lineage>
</organism>
<proteinExistence type="predicted"/>
<dbReference type="RefSeq" id="WP_268285193.1">
    <property type="nucleotide sequence ID" value="NZ_JALAJJ010000014.1"/>
</dbReference>
<dbReference type="InterPro" id="IPR023210">
    <property type="entry name" value="NADP_OxRdtase_dom"/>
</dbReference>
<dbReference type="SUPFAM" id="SSF51430">
    <property type="entry name" value="NAD(P)-linked oxidoreductase"/>
    <property type="match status" value="1"/>
</dbReference>
<protein>
    <submittedName>
        <fullName evidence="3">Aldo/keto reductase</fullName>
    </submittedName>
</protein>
<dbReference type="Pfam" id="PF00248">
    <property type="entry name" value="Aldo_ket_red"/>
    <property type="match status" value="1"/>
</dbReference>
<gene>
    <name evidence="3" type="ORF">MOE99_15795</name>
</gene>
<keyword evidence="1" id="KW-0560">Oxidoreductase</keyword>
<dbReference type="PANTHER" id="PTHR43364:SF4">
    <property type="entry name" value="NAD(P)-LINKED OXIDOREDUCTASE SUPERFAMILY PROTEIN"/>
    <property type="match status" value="1"/>
</dbReference>
<dbReference type="InterPro" id="IPR036812">
    <property type="entry name" value="NAD(P)_OxRdtase_dom_sf"/>
</dbReference>
<reference evidence="3" key="1">
    <citation type="submission" date="2022-02" db="EMBL/GenBank/DDBJ databases">
        <title>Crop Bioprotection Bacillus Genome Sequencing.</title>
        <authorList>
            <person name="Dunlap C."/>
        </authorList>
    </citation>
    <scope>NUCLEOTIDE SEQUENCE</scope>
    <source>
        <strain evidence="3">T20C13</strain>
    </source>
</reference>
<dbReference type="Proteomes" id="UP001066278">
    <property type="component" value="Unassembled WGS sequence"/>
</dbReference>
<dbReference type="EMBL" id="JALAXJ010000017">
    <property type="protein sequence ID" value="MCY9230785.1"/>
    <property type="molecule type" value="Genomic_DNA"/>
</dbReference>
<sequence>MKNVNIGKTGLNAFNIGLGAGVVGNAMMYPNVTEEMGKDLIHAAFDEGIDFIDTAYLYGLGRSEELIGEAVKKRGNREKIVISTKVSPSPEFVNGAVKTDIRPSALRKAADEALIRLQTDYIDILFLHFPDSRTPLGEAADALAQLKKEGKIRAVGASNLDFHQLQEFNAEGHLDVFQTEYSLLVRHAEEDILPYCREKSISVIPFYPLASGLLAGRYKHDDVFTDVSRSNHPLFQRQAFLENLEKVEKLKQFAEQKQAEPAQIALAWLLHQPGIDMIIPGATLPEQLRANLKTADIHLSEDDLKQMDRMFGS</sequence>
<accession>A0A9Q4HSD4</accession>